<dbReference type="InterPro" id="IPR027806">
    <property type="entry name" value="HARBI1_dom"/>
</dbReference>
<name>A0AAW1LSX5_POPJA</name>
<evidence type="ECO:0000256" key="6">
    <source>
        <dbReference type="ARBA" id="ARBA00022801"/>
    </source>
</evidence>
<evidence type="ECO:0000259" key="8">
    <source>
        <dbReference type="Pfam" id="PF13359"/>
    </source>
</evidence>
<dbReference type="GO" id="GO:0005634">
    <property type="term" value="C:nucleus"/>
    <property type="evidence" value="ECO:0007669"/>
    <property type="project" value="UniProtKB-SubCell"/>
</dbReference>
<accession>A0AAW1LSX5</accession>
<comment type="subcellular location">
    <subcellularLocation>
        <location evidence="2">Nucleus</location>
    </subcellularLocation>
</comment>
<evidence type="ECO:0000256" key="5">
    <source>
        <dbReference type="ARBA" id="ARBA00022723"/>
    </source>
</evidence>
<feature type="domain" description="DDE Tnp4" evidence="8">
    <location>
        <begin position="157"/>
        <end position="216"/>
    </location>
</feature>
<keyword evidence="9" id="KW-0255">Endonuclease</keyword>
<keyword evidence="5" id="KW-0479">Metal-binding</keyword>
<evidence type="ECO:0000313" key="10">
    <source>
        <dbReference type="Proteomes" id="UP001458880"/>
    </source>
</evidence>
<dbReference type="InterPro" id="IPR045249">
    <property type="entry name" value="HARBI1-like"/>
</dbReference>
<dbReference type="PANTHER" id="PTHR22930:SF85">
    <property type="entry name" value="GH03217P-RELATED"/>
    <property type="match status" value="1"/>
</dbReference>
<dbReference type="Pfam" id="PF13359">
    <property type="entry name" value="DDE_Tnp_4"/>
    <property type="match status" value="1"/>
</dbReference>
<sequence>MDIFDTSSSSSEDEEPVINRRIPSRIENFIERTIGNSLDREFQQHSRMNRVTYNQLLVRLTPSLEKQEGAVGRKRIPVERQLLAVLWLFSTPDSYRSVRNRFNMGKSSMFSSFLRVISALNEITPTLIKWHMEDEKQNIKTAFRAIAGMPGIIGAIGGTYVPIKAPRENPESYINRKCFHGITLQAICQPNLMFTDCFTGYPSSVSDIRMFSNSGSAINGKCLVFTASILRTTSIFPELRAIQSNGMDFFFLIERGNDGQCETG</sequence>
<keyword evidence="6" id="KW-0378">Hydrolase</keyword>
<comment type="similarity">
    <text evidence="3">Belongs to the HARBI1 family.</text>
</comment>
<dbReference type="GO" id="GO:0016787">
    <property type="term" value="F:hydrolase activity"/>
    <property type="evidence" value="ECO:0007669"/>
    <property type="project" value="UniProtKB-KW"/>
</dbReference>
<comment type="caution">
    <text evidence="9">The sequence shown here is derived from an EMBL/GenBank/DDBJ whole genome shotgun (WGS) entry which is preliminary data.</text>
</comment>
<dbReference type="PANTHER" id="PTHR22930">
    <property type="match status" value="1"/>
</dbReference>
<evidence type="ECO:0000256" key="2">
    <source>
        <dbReference type="ARBA" id="ARBA00004123"/>
    </source>
</evidence>
<dbReference type="GO" id="GO:0004519">
    <property type="term" value="F:endonuclease activity"/>
    <property type="evidence" value="ECO:0007669"/>
    <property type="project" value="UniProtKB-KW"/>
</dbReference>
<dbReference type="EMBL" id="JASPKY010000105">
    <property type="protein sequence ID" value="KAK9737030.1"/>
    <property type="molecule type" value="Genomic_DNA"/>
</dbReference>
<dbReference type="GO" id="GO:0046872">
    <property type="term" value="F:metal ion binding"/>
    <property type="evidence" value="ECO:0007669"/>
    <property type="project" value="UniProtKB-KW"/>
</dbReference>
<protein>
    <submittedName>
        <fullName evidence="9">DDE superfamily endonuclease</fullName>
    </submittedName>
</protein>
<dbReference type="Proteomes" id="UP001458880">
    <property type="component" value="Unassembled WGS sequence"/>
</dbReference>
<keyword evidence="4" id="KW-0540">Nuclease</keyword>
<gene>
    <name evidence="9" type="ORF">QE152_g11038</name>
</gene>
<evidence type="ECO:0000256" key="4">
    <source>
        <dbReference type="ARBA" id="ARBA00022722"/>
    </source>
</evidence>
<evidence type="ECO:0000256" key="7">
    <source>
        <dbReference type="ARBA" id="ARBA00023242"/>
    </source>
</evidence>
<evidence type="ECO:0000313" key="9">
    <source>
        <dbReference type="EMBL" id="KAK9737030.1"/>
    </source>
</evidence>
<evidence type="ECO:0000256" key="3">
    <source>
        <dbReference type="ARBA" id="ARBA00006958"/>
    </source>
</evidence>
<dbReference type="AlphaFoldDB" id="A0AAW1LSX5"/>
<keyword evidence="7" id="KW-0539">Nucleus</keyword>
<reference evidence="9 10" key="1">
    <citation type="journal article" date="2024" name="BMC Genomics">
        <title>De novo assembly and annotation of Popillia japonica's genome with initial clues to its potential as an invasive pest.</title>
        <authorList>
            <person name="Cucini C."/>
            <person name="Boschi S."/>
            <person name="Funari R."/>
            <person name="Cardaioli E."/>
            <person name="Iannotti N."/>
            <person name="Marturano G."/>
            <person name="Paoli F."/>
            <person name="Bruttini M."/>
            <person name="Carapelli A."/>
            <person name="Frati F."/>
            <person name="Nardi F."/>
        </authorList>
    </citation>
    <scope>NUCLEOTIDE SEQUENCE [LARGE SCALE GENOMIC DNA]</scope>
    <source>
        <strain evidence="9">DMR45628</strain>
    </source>
</reference>
<evidence type="ECO:0000256" key="1">
    <source>
        <dbReference type="ARBA" id="ARBA00001968"/>
    </source>
</evidence>
<organism evidence="9 10">
    <name type="scientific">Popillia japonica</name>
    <name type="common">Japanese beetle</name>
    <dbReference type="NCBI Taxonomy" id="7064"/>
    <lineage>
        <taxon>Eukaryota</taxon>
        <taxon>Metazoa</taxon>
        <taxon>Ecdysozoa</taxon>
        <taxon>Arthropoda</taxon>
        <taxon>Hexapoda</taxon>
        <taxon>Insecta</taxon>
        <taxon>Pterygota</taxon>
        <taxon>Neoptera</taxon>
        <taxon>Endopterygota</taxon>
        <taxon>Coleoptera</taxon>
        <taxon>Polyphaga</taxon>
        <taxon>Scarabaeiformia</taxon>
        <taxon>Scarabaeidae</taxon>
        <taxon>Rutelinae</taxon>
        <taxon>Popillia</taxon>
    </lineage>
</organism>
<comment type="cofactor">
    <cofactor evidence="1">
        <name>a divalent metal cation</name>
        <dbReference type="ChEBI" id="CHEBI:60240"/>
    </cofactor>
</comment>
<keyword evidence="10" id="KW-1185">Reference proteome</keyword>
<proteinExistence type="inferred from homology"/>